<evidence type="ECO:0008006" key="3">
    <source>
        <dbReference type="Google" id="ProtNLM"/>
    </source>
</evidence>
<proteinExistence type="predicted"/>
<dbReference type="GeneID" id="35382734"/>
<evidence type="ECO:0000313" key="2">
    <source>
        <dbReference type="Proteomes" id="UP000236316"/>
    </source>
</evidence>
<dbReference type="EMBL" id="LT906555">
    <property type="protein sequence ID" value="SNW62800.1"/>
    <property type="molecule type" value="Genomic_DNA"/>
</dbReference>
<dbReference type="RefSeq" id="YP_009449102.1">
    <property type="nucleotide sequence ID" value="NC_036594.1"/>
</dbReference>
<gene>
    <name evidence="1" type="ORF">ORPV_896</name>
</gene>
<dbReference type="Proteomes" id="UP000236316">
    <property type="component" value="Segment"/>
</dbReference>
<keyword evidence="2" id="KW-1185">Reference proteome</keyword>
<accession>A0A2I2L5M6</accession>
<sequence length="235" mass="28152">MRIMENNSIEIIYHYLIPLSYKDILNFCITNISYSSIYKDEYFWRCKFNYHYPEKNGIVPLNLSAKDFLIMKDNNNIKLIKLYKSVIKYNIYDHVVNTTQPGTLEWFLRENWITKQKNNGSLVLENIGSIWITKNTTIKDIMHHIMLIDKSNTYKSNYEYLSHHILELISSDGITTIATINYYLAIYHKLSQYWHDIDSIVIKEKKITDIDGDDINIWYQYYNFSNFSNNKYNNL</sequence>
<protein>
    <recommendedName>
        <fullName evidence="3">F-box domain-containing protein</fullName>
    </recommendedName>
</protein>
<dbReference type="KEGG" id="vg:35382734"/>
<evidence type="ECO:0000313" key="1">
    <source>
        <dbReference type="EMBL" id="SNW62800.1"/>
    </source>
</evidence>
<name>A0A2I2L5M6_9VIRU</name>
<organism evidence="1">
    <name type="scientific">Orpheovirus IHUMI-LCC2</name>
    <dbReference type="NCBI Taxonomy" id="2023057"/>
    <lineage>
        <taxon>Viruses</taxon>
        <taxon>Varidnaviria</taxon>
        <taxon>Bamfordvirae</taxon>
        <taxon>Nucleocytoviricota</taxon>
        <taxon>Megaviricetes</taxon>
        <taxon>Pimascovirales</taxon>
        <taxon>Ocovirineae</taxon>
        <taxon>Orpheoviridae</taxon>
        <taxon>Alphaorpheovirus</taxon>
        <taxon>Alphaorpheovirus massiliense</taxon>
    </lineage>
</organism>
<reference evidence="1" key="1">
    <citation type="submission" date="2017-08" db="EMBL/GenBank/DDBJ databases">
        <authorList>
            <consortium name="Urmite Genomes"/>
        </authorList>
    </citation>
    <scope>NUCLEOTIDE SEQUENCE [LARGE SCALE GENOMIC DNA]</scope>
    <source>
        <strain evidence="1">IHUMI-LCC2</strain>
    </source>
</reference>